<dbReference type="InterPro" id="IPR020464">
    <property type="entry name" value="LanC-like_prot_euk"/>
</dbReference>
<organism evidence="4 5">
    <name type="scientific">Oedothorax gibbosus</name>
    <dbReference type="NCBI Taxonomy" id="931172"/>
    <lineage>
        <taxon>Eukaryota</taxon>
        <taxon>Metazoa</taxon>
        <taxon>Ecdysozoa</taxon>
        <taxon>Arthropoda</taxon>
        <taxon>Chelicerata</taxon>
        <taxon>Arachnida</taxon>
        <taxon>Araneae</taxon>
        <taxon>Araneomorphae</taxon>
        <taxon>Entelegynae</taxon>
        <taxon>Araneoidea</taxon>
        <taxon>Linyphiidae</taxon>
        <taxon>Erigoninae</taxon>
        <taxon>Oedothorax</taxon>
    </lineage>
</organism>
<evidence type="ECO:0000313" key="4">
    <source>
        <dbReference type="EMBL" id="KAG8188176.1"/>
    </source>
</evidence>
<keyword evidence="2" id="KW-0479">Metal-binding</keyword>
<dbReference type="InterPro" id="IPR012341">
    <property type="entry name" value="6hp_glycosidase-like_sf"/>
</dbReference>
<reference evidence="4 5" key="1">
    <citation type="journal article" date="2022" name="Nat. Ecol. Evol.">
        <title>A masculinizing supergene underlies an exaggerated male reproductive morph in a spider.</title>
        <authorList>
            <person name="Hendrickx F."/>
            <person name="De Corte Z."/>
            <person name="Sonet G."/>
            <person name="Van Belleghem S.M."/>
            <person name="Kostlbacher S."/>
            <person name="Vangestel C."/>
        </authorList>
    </citation>
    <scope>NUCLEOTIDE SEQUENCE [LARGE SCALE GENOMIC DNA]</scope>
    <source>
        <strain evidence="4">W744_W776</strain>
    </source>
</reference>
<keyword evidence="5" id="KW-1185">Reference proteome</keyword>
<dbReference type="CDD" id="cd04794">
    <property type="entry name" value="euk_LANCL"/>
    <property type="match status" value="1"/>
</dbReference>
<sequence>MSEKAAGGGGGVKETREFENPYVDWNSRMEIYMEDEKRLIPGITGPLIENCYILLETLEKHLATDVDWQDTTVYTGAAGIALLYMRFLDSELEPGDPKGDFLQDALNYVEPILPSLCKRRISFLCGASGPLAIAATLYYRKGDHKEAEDLLRRLENLENDATASQSYYPDEILYGRAGYLYSLLYIKRKIPEKSEHREKCIREVVKKILESGQRNAKKKKNINKIPLFYEWHNKAYVGAGHGFAGIMYMLLEAKEYMSADQLNSLVRPTVDFVLRQHQKSGNFPSSLGNPRDRLVHWCHGAPGLIYMLLKAHEVFQDEKYLVGARKAADCVWKRGLLRKGYGICHGVSGNAYSFLKMYQHTKELRYLYRAVKFAEWCFDYGKHGCRSPDRSLSLFEGFAGIIYFLLDLLEPEKVAFPGFQL</sequence>
<feature type="binding site" evidence="2">
    <location>
        <position position="345"/>
    </location>
    <ligand>
        <name>Zn(2+)</name>
        <dbReference type="ChEBI" id="CHEBI:29105"/>
    </ligand>
</feature>
<accession>A0AAV6UXW5</accession>
<dbReference type="SUPFAM" id="SSF158745">
    <property type="entry name" value="LanC-like"/>
    <property type="match status" value="1"/>
</dbReference>
<dbReference type="PANTHER" id="PTHR12736">
    <property type="entry name" value="LANC-LIKE PROTEIN"/>
    <property type="match status" value="1"/>
</dbReference>
<dbReference type="PANTHER" id="PTHR12736:SF21">
    <property type="entry name" value="LANC-LIKE PROTEIN 2"/>
    <property type="match status" value="1"/>
</dbReference>
<dbReference type="Proteomes" id="UP000827092">
    <property type="component" value="Unassembled WGS sequence"/>
</dbReference>
<dbReference type="SMART" id="SM01260">
    <property type="entry name" value="LANC_like"/>
    <property type="match status" value="1"/>
</dbReference>
<dbReference type="AlphaFoldDB" id="A0AAV6UXW5"/>
<dbReference type="GO" id="GO:0031179">
    <property type="term" value="P:peptide modification"/>
    <property type="evidence" value="ECO:0007669"/>
    <property type="project" value="InterPro"/>
</dbReference>
<keyword evidence="2" id="KW-0862">Zinc</keyword>
<evidence type="ECO:0000256" key="3">
    <source>
        <dbReference type="SAM" id="Coils"/>
    </source>
</evidence>
<evidence type="ECO:0000256" key="1">
    <source>
        <dbReference type="ARBA" id="ARBA00007179"/>
    </source>
</evidence>
<dbReference type="InterPro" id="IPR007822">
    <property type="entry name" value="LANC-like"/>
</dbReference>
<dbReference type="GO" id="GO:0005886">
    <property type="term" value="C:plasma membrane"/>
    <property type="evidence" value="ECO:0007669"/>
    <property type="project" value="TreeGrafter"/>
</dbReference>
<dbReference type="EMBL" id="JAFNEN010000247">
    <property type="protein sequence ID" value="KAG8188176.1"/>
    <property type="molecule type" value="Genomic_DNA"/>
</dbReference>
<keyword evidence="3" id="KW-0175">Coiled coil</keyword>
<evidence type="ECO:0000256" key="2">
    <source>
        <dbReference type="PIRSR" id="PIRSR607822-1"/>
    </source>
</evidence>
<dbReference type="GO" id="GO:0046872">
    <property type="term" value="F:metal ion binding"/>
    <property type="evidence" value="ECO:0007669"/>
    <property type="project" value="UniProtKB-KW"/>
</dbReference>
<dbReference type="Gene3D" id="1.50.10.10">
    <property type="match status" value="1"/>
</dbReference>
<proteinExistence type="inferred from homology"/>
<dbReference type="Pfam" id="PF05147">
    <property type="entry name" value="LANC_like"/>
    <property type="match status" value="1"/>
</dbReference>
<feature type="binding site" evidence="2">
    <location>
        <position position="344"/>
    </location>
    <ligand>
        <name>Zn(2+)</name>
        <dbReference type="ChEBI" id="CHEBI:29105"/>
    </ligand>
</feature>
<feature type="coiled-coil region" evidence="3">
    <location>
        <begin position="140"/>
        <end position="167"/>
    </location>
</feature>
<comment type="similarity">
    <text evidence="1">Belongs to the LanC-like protein family.</text>
</comment>
<evidence type="ECO:0000313" key="5">
    <source>
        <dbReference type="Proteomes" id="UP000827092"/>
    </source>
</evidence>
<gene>
    <name evidence="4" type="ORF">JTE90_019455</name>
</gene>
<dbReference type="GO" id="GO:0005975">
    <property type="term" value="P:carbohydrate metabolic process"/>
    <property type="evidence" value="ECO:0007669"/>
    <property type="project" value="InterPro"/>
</dbReference>
<dbReference type="PRINTS" id="PR01951">
    <property type="entry name" value="LANCEUKARYTE"/>
</dbReference>
<protein>
    <recommendedName>
        <fullName evidence="6">LanC-like protein 2</fullName>
    </recommendedName>
</protein>
<name>A0AAV6UXW5_9ARAC</name>
<comment type="caution">
    <text evidence="4">The sequence shown here is derived from an EMBL/GenBank/DDBJ whole genome shotgun (WGS) entry which is preliminary data.</text>
</comment>
<evidence type="ECO:0008006" key="6">
    <source>
        <dbReference type="Google" id="ProtNLM"/>
    </source>
</evidence>
<dbReference type="PRINTS" id="PR01950">
    <property type="entry name" value="LANCSUPER"/>
</dbReference>
<feature type="binding site" evidence="2">
    <location>
        <position position="298"/>
    </location>
    <ligand>
        <name>Zn(2+)</name>
        <dbReference type="ChEBI" id="CHEBI:29105"/>
    </ligand>
</feature>